<comment type="caution">
    <text evidence="1">The sequence shown here is derived from an EMBL/GenBank/DDBJ whole genome shotgun (WGS) entry which is preliminary data.</text>
</comment>
<accession>A0ACB8BMG8</accession>
<proteinExistence type="predicted"/>
<keyword evidence="2" id="KW-1185">Reference proteome</keyword>
<feature type="non-terminal residue" evidence="1">
    <location>
        <position position="223"/>
    </location>
</feature>
<feature type="non-terminal residue" evidence="1">
    <location>
        <position position="1"/>
    </location>
</feature>
<sequence length="223" mass="25979">LSLRDLFALQSTNSRLRSLVQAFKSTRWDINALFSKFFSDPLIFRRQLYACDAIVSGSQVVQFFANVQYPDSDLDIFLCLEGALPMARWLTANGYLFQPASYLQTHVERFILSLSREFDLRSAPYKPRYLDEQIIAVLNFYKHIGGIQTMKVQIIIVPHNPIRHVLDFHSTLVMNFIAWDRAVSIFPNQSFVDNCSFVAHLSKTQYPTPRWSRKWANRGYRMV</sequence>
<gene>
    <name evidence="1" type="ORF">BV22DRAFT_988881</name>
</gene>
<dbReference type="EMBL" id="MU266372">
    <property type="protein sequence ID" value="KAH7927105.1"/>
    <property type="molecule type" value="Genomic_DNA"/>
</dbReference>
<protein>
    <submittedName>
        <fullName evidence="1">Uncharacterized protein</fullName>
    </submittedName>
</protein>
<evidence type="ECO:0000313" key="2">
    <source>
        <dbReference type="Proteomes" id="UP000790709"/>
    </source>
</evidence>
<organism evidence="1 2">
    <name type="scientific">Leucogyrophana mollusca</name>
    <dbReference type="NCBI Taxonomy" id="85980"/>
    <lineage>
        <taxon>Eukaryota</taxon>
        <taxon>Fungi</taxon>
        <taxon>Dikarya</taxon>
        <taxon>Basidiomycota</taxon>
        <taxon>Agaricomycotina</taxon>
        <taxon>Agaricomycetes</taxon>
        <taxon>Agaricomycetidae</taxon>
        <taxon>Boletales</taxon>
        <taxon>Boletales incertae sedis</taxon>
        <taxon>Leucogyrophana</taxon>
    </lineage>
</organism>
<evidence type="ECO:0000313" key="1">
    <source>
        <dbReference type="EMBL" id="KAH7927105.1"/>
    </source>
</evidence>
<reference evidence="1" key="1">
    <citation type="journal article" date="2021" name="New Phytol.">
        <title>Evolutionary innovations through gain and loss of genes in the ectomycorrhizal Boletales.</title>
        <authorList>
            <person name="Wu G."/>
            <person name="Miyauchi S."/>
            <person name="Morin E."/>
            <person name="Kuo A."/>
            <person name="Drula E."/>
            <person name="Varga T."/>
            <person name="Kohler A."/>
            <person name="Feng B."/>
            <person name="Cao Y."/>
            <person name="Lipzen A."/>
            <person name="Daum C."/>
            <person name="Hundley H."/>
            <person name="Pangilinan J."/>
            <person name="Johnson J."/>
            <person name="Barry K."/>
            <person name="LaButti K."/>
            <person name="Ng V."/>
            <person name="Ahrendt S."/>
            <person name="Min B."/>
            <person name="Choi I.G."/>
            <person name="Park H."/>
            <person name="Plett J.M."/>
            <person name="Magnuson J."/>
            <person name="Spatafora J.W."/>
            <person name="Nagy L.G."/>
            <person name="Henrissat B."/>
            <person name="Grigoriev I.V."/>
            <person name="Yang Z.L."/>
            <person name="Xu J."/>
            <person name="Martin F.M."/>
        </authorList>
    </citation>
    <scope>NUCLEOTIDE SEQUENCE</scope>
    <source>
        <strain evidence="1">KUC20120723A-06</strain>
    </source>
</reference>
<dbReference type="Proteomes" id="UP000790709">
    <property type="component" value="Unassembled WGS sequence"/>
</dbReference>
<name>A0ACB8BMG8_9AGAM</name>